<dbReference type="OrthoDB" id="105697at2157"/>
<dbReference type="Gene3D" id="3.40.50.620">
    <property type="entry name" value="HUPs"/>
    <property type="match status" value="1"/>
</dbReference>
<name>A0A1G9FXV3_9EURY</name>
<dbReference type="EMBL" id="FNFE01000008">
    <property type="protein sequence ID" value="SDK93199.1"/>
    <property type="molecule type" value="Genomic_DNA"/>
</dbReference>
<dbReference type="RefSeq" id="WP_090311681.1">
    <property type="nucleotide sequence ID" value="NZ_FNFE01000008.1"/>
</dbReference>
<dbReference type="InterPro" id="IPR014729">
    <property type="entry name" value="Rossmann-like_a/b/a_fold"/>
</dbReference>
<keyword evidence="4" id="KW-1185">Reference proteome</keyword>
<dbReference type="PANTHER" id="PTHR46268">
    <property type="entry name" value="STRESS RESPONSE PROTEIN NHAX"/>
    <property type="match status" value="1"/>
</dbReference>
<dbReference type="Pfam" id="PF00582">
    <property type="entry name" value="Usp"/>
    <property type="match status" value="1"/>
</dbReference>
<evidence type="ECO:0000313" key="3">
    <source>
        <dbReference type="EMBL" id="SDK93199.1"/>
    </source>
</evidence>
<dbReference type="CDD" id="cd00293">
    <property type="entry name" value="USP-like"/>
    <property type="match status" value="1"/>
</dbReference>
<dbReference type="SUPFAM" id="SSF52402">
    <property type="entry name" value="Adenine nucleotide alpha hydrolases-like"/>
    <property type="match status" value="1"/>
</dbReference>
<evidence type="ECO:0000313" key="4">
    <source>
        <dbReference type="Proteomes" id="UP000198882"/>
    </source>
</evidence>
<sequence length="138" mass="14917">MHLLVPMDDSEPARAALKYALTTFPDATITVLHVVDPSMAMYGGDTAYNVERALEIEEERAEALFERAREFASEHDVTITTETIGGPAARGIVEFADEHDVDGIVIGSHGRSGVSRVLLGSVAERVVRRATAPVTVVR</sequence>
<dbReference type="AlphaFoldDB" id="A0A1G9FXV3"/>
<dbReference type="PRINTS" id="PR01438">
    <property type="entry name" value="UNVRSLSTRESS"/>
</dbReference>
<reference evidence="4" key="1">
    <citation type="submission" date="2016-10" db="EMBL/GenBank/DDBJ databases">
        <authorList>
            <person name="Varghese N."/>
            <person name="Submissions S."/>
        </authorList>
    </citation>
    <scope>NUCLEOTIDE SEQUENCE [LARGE SCALE GENOMIC DNA]</scope>
    <source>
        <strain evidence="4">B4,CECT 8067,JCM 17497</strain>
    </source>
</reference>
<accession>A0A1G9FXV3</accession>
<feature type="domain" description="UspA" evidence="2">
    <location>
        <begin position="2"/>
        <end position="138"/>
    </location>
</feature>
<evidence type="ECO:0000259" key="2">
    <source>
        <dbReference type="Pfam" id="PF00582"/>
    </source>
</evidence>
<dbReference type="STRING" id="1095776.SAMN04515672_4335"/>
<dbReference type="InterPro" id="IPR006015">
    <property type="entry name" value="Universal_stress_UspA"/>
</dbReference>
<dbReference type="Proteomes" id="UP000198882">
    <property type="component" value="Unassembled WGS sequence"/>
</dbReference>
<gene>
    <name evidence="3" type="ORF">SAMN04515672_4335</name>
</gene>
<dbReference type="InterPro" id="IPR006016">
    <property type="entry name" value="UspA"/>
</dbReference>
<proteinExistence type="inferred from homology"/>
<comment type="similarity">
    <text evidence="1">Belongs to the universal stress protein A family.</text>
</comment>
<dbReference type="PANTHER" id="PTHR46268:SF24">
    <property type="entry name" value="UNIVERSAL STRESS PROTEIN"/>
    <property type="match status" value="1"/>
</dbReference>
<protein>
    <submittedName>
        <fullName evidence="3">Nucleotide-binding universal stress protein, UspA family</fullName>
    </submittedName>
</protein>
<evidence type="ECO:0000256" key="1">
    <source>
        <dbReference type="ARBA" id="ARBA00008791"/>
    </source>
</evidence>
<organism evidence="3 4">
    <name type="scientific">Natronorubrum texcoconense</name>
    <dbReference type="NCBI Taxonomy" id="1095776"/>
    <lineage>
        <taxon>Archaea</taxon>
        <taxon>Methanobacteriati</taxon>
        <taxon>Methanobacteriota</taxon>
        <taxon>Stenosarchaea group</taxon>
        <taxon>Halobacteria</taxon>
        <taxon>Halobacteriales</taxon>
        <taxon>Natrialbaceae</taxon>
        <taxon>Natronorubrum</taxon>
    </lineage>
</organism>